<gene>
    <name evidence="2" type="ORF">DIATSA_LOCUS7595</name>
</gene>
<protein>
    <submittedName>
        <fullName evidence="2">Uncharacterized protein</fullName>
    </submittedName>
</protein>
<evidence type="ECO:0000256" key="1">
    <source>
        <dbReference type="SAM" id="Coils"/>
    </source>
</evidence>
<dbReference type="EMBL" id="OU893351">
    <property type="protein sequence ID" value="CAG9789896.1"/>
    <property type="molecule type" value="Genomic_DNA"/>
</dbReference>
<proteinExistence type="predicted"/>
<evidence type="ECO:0000313" key="3">
    <source>
        <dbReference type="Proteomes" id="UP001153714"/>
    </source>
</evidence>
<feature type="coiled-coil region" evidence="1">
    <location>
        <begin position="21"/>
        <end position="75"/>
    </location>
</feature>
<reference evidence="2" key="1">
    <citation type="submission" date="2021-12" db="EMBL/GenBank/DDBJ databases">
        <authorList>
            <person name="King R."/>
        </authorList>
    </citation>
    <scope>NUCLEOTIDE SEQUENCE</scope>
</reference>
<dbReference type="AlphaFoldDB" id="A0A9N9WEQ8"/>
<evidence type="ECO:0000313" key="2">
    <source>
        <dbReference type="EMBL" id="CAG9789896.1"/>
    </source>
</evidence>
<reference evidence="2" key="2">
    <citation type="submission" date="2022-10" db="EMBL/GenBank/DDBJ databases">
        <authorList>
            <consortium name="ENA_rothamsted_submissions"/>
            <consortium name="culmorum"/>
            <person name="King R."/>
        </authorList>
    </citation>
    <scope>NUCLEOTIDE SEQUENCE</scope>
</reference>
<keyword evidence="3" id="KW-1185">Reference proteome</keyword>
<name>A0A9N9WEQ8_9NEOP</name>
<dbReference type="OrthoDB" id="6349744at2759"/>
<dbReference type="Proteomes" id="UP001153714">
    <property type="component" value="Chromosome 20"/>
</dbReference>
<organism evidence="2 3">
    <name type="scientific">Diatraea saccharalis</name>
    <name type="common">sugarcane borer</name>
    <dbReference type="NCBI Taxonomy" id="40085"/>
    <lineage>
        <taxon>Eukaryota</taxon>
        <taxon>Metazoa</taxon>
        <taxon>Ecdysozoa</taxon>
        <taxon>Arthropoda</taxon>
        <taxon>Hexapoda</taxon>
        <taxon>Insecta</taxon>
        <taxon>Pterygota</taxon>
        <taxon>Neoptera</taxon>
        <taxon>Endopterygota</taxon>
        <taxon>Lepidoptera</taxon>
        <taxon>Glossata</taxon>
        <taxon>Ditrysia</taxon>
        <taxon>Pyraloidea</taxon>
        <taxon>Crambidae</taxon>
        <taxon>Crambinae</taxon>
        <taxon>Diatraea</taxon>
    </lineage>
</organism>
<accession>A0A9N9WEQ8</accession>
<keyword evidence="1" id="KW-0175">Coiled coil</keyword>
<sequence length="166" mass="19122">MSVNIKEQWLSSVTDQLEAFYTSVDEKIEKEQQQLKASKKQTELEMKLAHELKLNHELTERLAELSRRSSELDRVCAAFESRLTIADSDRNRLDNAKEMYQLAKELTGIRLDFSAPQNVCKGYVKSEHRKQLQPFEFPSKNADAALWALLQSIFLPVGDENTPHNI</sequence>